<feature type="compositionally biased region" description="Low complexity" evidence="1">
    <location>
        <begin position="160"/>
        <end position="174"/>
    </location>
</feature>
<dbReference type="RefSeq" id="XP_007377805.1">
    <property type="nucleotide sequence ID" value="XM_007377743.1"/>
</dbReference>
<dbReference type="OrthoDB" id="3365224at2759"/>
<feature type="region of interest" description="Disordered" evidence="1">
    <location>
        <begin position="153"/>
        <end position="174"/>
    </location>
</feature>
<evidence type="ECO:0000313" key="3">
    <source>
        <dbReference type="Proteomes" id="UP000000709"/>
    </source>
</evidence>
<evidence type="ECO:0000256" key="1">
    <source>
        <dbReference type="SAM" id="MobiDB-lite"/>
    </source>
</evidence>
<dbReference type="HOGENOM" id="CLU_090369_0_0_1"/>
<feature type="compositionally biased region" description="Low complexity" evidence="1">
    <location>
        <begin position="94"/>
        <end position="108"/>
    </location>
</feature>
<evidence type="ECO:0000313" key="2">
    <source>
        <dbReference type="EMBL" id="EGW30039.1"/>
    </source>
</evidence>
<gene>
    <name evidence="2" type="ORF">SPAPADRAFT_158397</name>
</gene>
<accession>G3AUU9</accession>
<dbReference type="EMBL" id="GL996506">
    <property type="protein sequence ID" value="EGW30039.1"/>
    <property type="molecule type" value="Genomic_DNA"/>
</dbReference>
<dbReference type="AlphaFoldDB" id="G3AUU9"/>
<organism evidence="3">
    <name type="scientific">Spathaspora passalidarum (strain NRRL Y-27907 / 11-Y1)</name>
    <dbReference type="NCBI Taxonomy" id="619300"/>
    <lineage>
        <taxon>Eukaryota</taxon>
        <taxon>Fungi</taxon>
        <taxon>Dikarya</taxon>
        <taxon>Ascomycota</taxon>
        <taxon>Saccharomycotina</taxon>
        <taxon>Pichiomycetes</taxon>
        <taxon>Debaryomycetaceae</taxon>
        <taxon>Spathaspora</taxon>
    </lineage>
</organism>
<dbReference type="KEGG" id="spaa:SPAPADRAFT_158397"/>
<proteinExistence type="predicted"/>
<name>G3AUU9_SPAPN</name>
<reference evidence="2 3" key="1">
    <citation type="journal article" date="2011" name="Proc. Natl. Acad. Sci. U.S.A.">
        <title>Comparative genomics of xylose-fermenting fungi for enhanced biofuel production.</title>
        <authorList>
            <person name="Wohlbach D.J."/>
            <person name="Kuo A."/>
            <person name="Sato T.K."/>
            <person name="Potts K.M."/>
            <person name="Salamov A.A."/>
            <person name="LaButti K.M."/>
            <person name="Sun H."/>
            <person name="Clum A."/>
            <person name="Pangilinan J.L."/>
            <person name="Lindquist E.A."/>
            <person name="Lucas S."/>
            <person name="Lapidus A."/>
            <person name="Jin M."/>
            <person name="Gunawan C."/>
            <person name="Balan V."/>
            <person name="Dale B.E."/>
            <person name="Jeffries T.W."/>
            <person name="Zinkel R."/>
            <person name="Barry K.W."/>
            <person name="Grigoriev I.V."/>
            <person name="Gasch A.P."/>
        </authorList>
    </citation>
    <scope>NUCLEOTIDE SEQUENCE [LARGE SCALE GENOMIC DNA]</scope>
    <source>
        <strain evidence="3">NRRL Y-27907 / 11-Y1</strain>
    </source>
</reference>
<feature type="region of interest" description="Disordered" evidence="1">
    <location>
        <begin position="81"/>
        <end position="123"/>
    </location>
</feature>
<dbReference type="Proteomes" id="UP000000709">
    <property type="component" value="Unassembled WGS sequence"/>
</dbReference>
<protein>
    <submittedName>
        <fullName evidence="2">Uncharacterized protein</fullName>
    </submittedName>
</protein>
<dbReference type="GeneID" id="18871125"/>
<keyword evidence="3" id="KW-1185">Reference proteome</keyword>
<dbReference type="InParanoid" id="G3AUU9"/>
<dbReference type="eggNOG" id="ENOG502RQHT">
    <property type="taxonomic scope" value="Eukaryota"/>
</dbReference>
<sequence length="174" mass="19496">MSQRVPNYYYPSTKCKYLPTRAISRGQFRGFNDLRRFQCFNSGCNSSTSEFALCEYCRHVPYVSSPLRYSCGVQNITPTASSNRGSFIPRRSKSSSLSSSSSSSASSSRVDTPDENDKIVSSSGNEISNKITEFFDHLEVSKCQLKQRIMKGKLLKRRSSSSSSTNENLTWNSS</sequence>